<dbReference type="Pfam" id="PF00155">
    <property type="entry name" value="Aminotran_1_2"/>
    <property type="match status" value="1"/>
</dbReference>
<evidence type="ECO:0000256" key="1">
    <source>
        <dbReference type="ARBA" id="ARBA00001933"/>
    </source>
</evidence>
<gene>
    <name evidence="9" type="primary">hisC</name>
    <name evidence="11" type="ORF">C4900_04260</name>
</gene>
<comment type="similarity">
    <text evidence="3 9">Belongs to the class-II pyridoxal-phosphate-dependent aminotransferase family. Histidinol-phosphate aminotransferase subfamily.</text>
</comment>
<evidence type="ECO:0000313" key="12">
    <source>
        <dbReference type="Proteomes" id="UP000253250"/>
    </source>
</evidence>
<reference evidence="11 12" key="1">
    <citation type="submission" date="2018-02" db="EMBL/GenBank/DDBJ databases">
        <title>Insights into the biology of acidophilic members of the Acidiferrobacteraceae family derived from comparative genomic analyses.</title>
        <authorList>
            <person name="Issotta F."/>
            <person name="Thyssen C."/>
            <person name="Mena C."/>
            <person name="Moya A."/>
            <person name="Bellenberg S."/>
            <person name="Sproer C."/>
            <person name="Covarrubias P.C."/>
            <person name="Sand W."/>
            <person name="Quatrini R."/>
            <person name="Vera M."/>
        </authorList>
    </citation>
    <scope>NUCLEOTIDE SEQUENCE [LARGE SCALE GENOMIC DNA]</scope>
    <source>
        <strain evidence="12">m-1</strain>
    </source>
</reference>
<dbReference type="HAMAP" id="MF_01023">
    <property type="entry name" value="HisC_aminotrans_2"/>
    <property type="match status" value="1"/>
</dbReference>
<dbReference type="CDD" id="cd00609">
    <property type="entry name" value="AAT_like"/>
    <property type="match status" value="1"/>
</dbReference>
<dbReference type="RefSeq" id="WP_114282365.1">
    <property type="nucleotide sequence ID" value="NZ_PSYR01000001.1"/>
</dbReference>
<comment type="catalytic activity">
    <reaction evidence="8 9">
        <text>L-histidinol phosphate + 2-oxoglutarate = 3-(imidazol-4-yl)-2-oxopropyl phosphate + L-glutamate</text>
        <dbReference type="Rhea" id="RHEA:23744"/>
        <dbReference type="ChEBI" id="CHEBI:16810"/>
        <dbReference type="ChEBI" id="CHEBI:29985"/>
        <dbReference type="ChEBI" id="CHEBI:57766"/>
        <dbReference type="ChEBI" id="CHEBI:57980"/>
        <dbReference type="EC" id="2.6.1.9"/>
    </reaction>
</comment>
<keyword evidence="9" id="KW-0028">Amino-acid biosynthesis</keyword>
<dbReference type="OrthoDB" id="9813612at2"/>
<dbReference type="InterPro" id="IPR050106">
    <property type="entry name" value="HistidinolP_aminotransfase"/>
</dbReference>
<comment type="subunit">
    <text evidence="4 9">Homodimer.</text>
</comment>
<name>A0A368HMY6_9GAMM</name>
<organism evidence="11 12">
    <name type="scientific">Acidiferrobacter thiooxydans</name>
    <dbReference type="NCBI Taxonomy" id="163359"/>
    <lineage>
        <taxon>Bacteria</taxon>
        <taxon>Pseudomonadati</taxon>
        <taxon>Pseudomonadota</taxon>
        <taxon>Gammaproteobacteria</taxon>
        <taxon>Acidiferrobacterales</taxon>
        <taxon>Acidiferrobacteraceae</taxon>
        <taxon>Acidiferrobacter</taxon>
    </lineage>
</organism>
<feature type="modified residue" description="N6-(pyridoxal phosphate)lysine" evidence="9">
    <location>
        <position position="228"/>
    </location>
</feature>
<evidence type="ECO:0000259" key="10">
    <source>
        <dbReference type="Pfam" id="PF00155"/>
    </source>
</evidence>
<dbReference type="EC" id="2.6.1.9" evidence="9"/>
<comment type="pathway">
    <text evidence="2 9">Amino-acid biosynthesis; L-histidine biosynthesis; L-histidine from 5-phospho-alpha-D-ribose 1-diphosphate: step 7/9.</text>
</comment>
<evidence type="ECO:0000256" key="3">
    <source>
        <dbReference type="ARBA" id="ARBA00007970"/>
    </source>
</evidence>
<evidence type="ECO:0000256" key="6">
    <source>
        <dbReference type="ARBA" id="ARBA00022679"/>
    </source>
</evidence>
<dbReference type="AlphaFoldDB" id="A0A368HMY6"/>
<dbReference type="PANTHER" id="PTHR43643:SF3">
    <property type="entry name" value="HISTIDINOL-PHOSPHATE AMINOTRANSFERASE"/>
    <property type="match status" value="1"/>
</dbReference>
<evidence type="ECO:0000256" key="9">
    <source>
        <dbReference type="HAMAP-Rule" id="MF_01023"/>
    </source>
</evidence>
<dbReference type="GO" id="GO:0004400">
    <property type="term" value="F:histidinol-phosphate transaminase activity"/>
    <property type="evidence" value="ECO:0007669"/>
    <property type="project" value="UniProtKB-UniRule"/>
</dbReference>
<keyword evidence="7 9" id="KW-0663">Pyridoxal phosphate</keyword>
<dbReference type="EMBL" id="PSYR01000001">
    <property type="protein sequence ID" value="RCN59527.1"/>
    <property type="molecule type" value="Genomic_DNA"/>
</dbReference>
<evidence type="ECO:0000256" key="2">
    <source>
        <dbReference type="ARBA" id="ARBA00005011"/>
    </source>
</evidence>
<dbReference type="InterPro" id="IPR015421">
    <property type="entry name" value="PyrdxlP-dep_Trfase_major"/>
</dbReference>
<keyword evidence="12" id="KW-1185">Reference proteome</keyword>
<dbReference type="Gene3D" id="3.90.1150.10">
    <property type="entry name" value="Aspartate Aminotransferase, domain 1"/>
    <property type="match status" value="1"/>
</dbReference>
<dbReference type="UniPathway" id="UPA00031">
    <property type="reaction ID" value="UER00012"/>
</dbReference>
<dbReference type="GO" id="GO:0000105">
    <property type="term" value="P:L-histidine biosynthetic process"/>
    <property type="evidence" value="ECO:0007669"/>
    <property type="project" value="UniProtKB-UniRule"/>
</dbReference>
<keyword evidence="6 9" id="KW-0808">Transferase</keyword>
<protein>
    <recommendedName>
        <fullName evidence="9">Histidinol-phosphate aminotransferase</fullName>
        <ecNumber evidence="9">2.6.1.9</ecNumber>
    </recommendedName>
    <alternativeName>
        <fullName evidence="9">Imidazole acetol-phosphate transaminase</fullName>
    </alternativeName>
</protein>
<dbReference type="InterPro" id="IPR015422">
    <property type="entry name" value="PyrdxlP-dep_Trfase_small"/>
</dbReference>
<feature type="domain" description="Aminotransferase class I/classII large" evidence="10">
    <location>
        <begin position="37"/>
        <end position="360"/>
    </location>
</feature>
<evidence type="ECO:0000256" key="7">
    <source>
        <dbReference type="ARBA" id="ARBA00022898"/>
    </source>
</evidence>
<accession>A0A368HMY6</accession>
<dbReference type="Proteomes" id="UP000253250">
    <property type="component" value="Unassembled WGS sequence"/>
</dbReference>
<proteinExistence type="inferred from homology"/>
<dbReference type="InterPro" id="IPR004839">
    <property type="entry name" value="Aminotransferase_I/II_large"/>
</dbReference>
<dbReference type="NCBIfam" id="TIGR01141">
    <property type="entry name" value="hisC"/>
    <property type="match status" value="1"/>
</dbReference>
<evidence type="ECO:0000256" key="5">
    <source>
        <dbReference type="ARBA" id="ARBA00022576"/>
    </source>
</evidence>
<sequence>MACDPVILAAPGVRGLVPYQPGKPIEELERELGVTGAIKLASNENPYGPGAKAKAAAAAALAQMERYPDGGGFALKRALAHRLAVSERQITLGNGSNDVLELIARTFLCPGETALCDEHAFAAYAISVRGIGAHMIQVPSRAYAHDLDAMAHALSPSVRMVFLANPNNPTGTWFGREELAGFLAAVPASTIVVLDEAYLEYVTEPDYPDGCGFLARHPNLVVVRTFSKIHGLAGLRVGYAVSDPALAELMNRLRQPFNVNIVAQAAAVAALADKAHVERMRAVNAADRATLAAALRDHGLGVLPSVGNFLCVEVGDAARLYEALLRQGVIVRPLKPYGMTAHLRITVGRPEENARLLRALADIMRAA</sequence>
<dbReference type="InterPro" id="IPR005861">
    <property type="entry name" value="HisP_aminotrans"/>
</dbReference>
<dbReference type="GO" id="GO:0030170">
    <property type="term" value="F:pyridoxal phosphate binding"/>
    <property type="evidence" value="ECO:0007669"/>
    <property type="project" value="InterPro"/>
</dbReference>
<evidence type="ECO:0000256" key="4">
    <source>
        <dbReference type="ARBA" id="ARBA00011738"/>
    </source>
</evidence>
<dbReference type="SUPFAM" id="SSF53383">
    <property type="entry name" value="PLP-dependent transferases"/>
    <property type="match status" value="1"/>
</dbReference>
<dbReference type="PANTHER" id="PTHR43643">
    <property type="entry name" value="HISTIDINOL-PHOSPHATE AMINOTRANSFERASE 2"/>
    <property type="match status" value="1"/>
</dbReference>
<comment type="caution">
    <text evidence="11">The sequence shown here is derived from an EMBL/GenBank/DDBJ whole genome shotgun (WGS) entry which is preliminary data.</text>
</comment>
<evidence type="ECO:0000313" key="11">
    <source>
        <dbReference type="EMBL" id="RCN59527.1"/>
    </source>
</evidence>
<dbReference type="Gene3D" id="3.40.640.10">
    <property type="entry name" value="Type I PLP-dependent aspartate aminotransferase-like (Major domain)"/>
    <property type="match status" value="1"/>
</dbReference>
<dbReference type="InterPro" id="IPR015424">
    <property type="entry name" value="PyrdxlP-dep_Trfase"/>
</dbReference>
<keyword evidence="9" id="KW-0368">Histidine biosynthesis</keyword>
<evidence type="ECO:0000256" key="8">
    <source>
        <dbReference type="ARBA" id="ARBA00047481"/>
    </source>
</evidence>
<comment type="cofactor">
    <cofactor evidence="1 9">
        <name>pyridoxal 5'-phosphate</name>
        <dbReference type="ChEBI" id="CHEBI:597326"/>
    </cofactor>
</comment>
<keyword evidence="5 9" id="KW-0032">Aminotransferase</keyword>